<protein>
    <submittedName>
        <fullName evidence="1">Uncharacterized protein</fullName>
    </submittedName>
</protein>
<comment type="caution">
    <text evidence="1">The sequence shown here is derived from an EMBL/GenBank/DDBJ whole genome shotgun (WGS) entry which is preliminary data.</text>
</comment>
<keyword evidence="2" id="KW-1185">Reference proteome</keyword>
<accession>K9D348</accession>
<dbReference type="Proteomes" id="UP000009891">
    <property type="component" value="Unassembled WGS sequence"/>
</dbReference>
<reference evidence="1 2" key="1">
    <citation type="submission" date="2012-09" db="EMBL/GenBank/DDBJ databases">
        <title>The Genome Sequence of Veillonella ratti ACS-216-V-COL6B.</title>
        <authorList>
            <consortium name="The Broad Institute Genome Sequencing Platform"/>
            <person name="Earl A."/>
            <person name="Ward D."/>
            <person name="Feldgarden M."/>
            <person name="Gevers D."/>
            <person name="Saerens B."/>
            <person name="Vaneechoutte M."/>
            <person name="Walker B."/>
            <person name="Young S.K."/>
            <person name="Zeng Q."/>
            <person name="Gargeya S."/>
            <person name="Fitzgerald M."/>
            <person name="Haas B."/>
            <person name="Abouelleil A."/>
            <person name="Alvarado L."/>
            <person name="Arachchi H.M."/>
            <person name="Berlin A."/>
            <person name="Chapman S.B."/>
            <person name="Goldberg J."/>
            <person name="Griggs A."/>
            <person name="Gujja S."/>
            <person name="Hansen M."/>
            <person name="Howarth C."/>
            <person name="Imamovic A."/>
            <person name="Larimer J."/>
            <person name="McCowen C."/>
            <person name="Montmayeur A."/>
            <person name="Murphy C."/>
            <person name="Neiman D."/>
            <person name="Pearson M."/>
            <person name="Priest M."/>
            <person name="Roberts A."/>
            <person name="Saif S."/>
            <person name="Shea T."/>
            <person name="Sisk P."/>
            <person name="Sykes S."/>
            <person name="Wortman J."/>
            <person name="Nusbaum C."/>
            <person name="Birren B."/>
        </authorList>
    </citation>
    <scope>NUCLEOTIDE SEQUENCE [LARGE SCALE GENOMIC DNA]</scope>
    <source>
        <strain evidence="1 2">ACS-216-V-Col6b</strain>
    </source>
</reference>
<organism evidence="1 2">
    <name type="scientific">Veillonella seminalis ACS-216-V-Col6b</name>
    <dbReference type="NCBI Taxonomy" id="883156"/>
    <lineage>
        <taxon>Bacteria</taxon>
        <taxon>Bacillati</taxon>
        <taxon>Bacillota</taxon>
        <taxon>Negativicutes</taxon>
        <taxon>Veillonellales</taxon>
        <taxon>Veillonellaceae</taxon>
        <taxon>Veillonella</taxon>
    </lineage>
</organism>
<dbReference type="RefSeq" id="WP_006555440.1">
    <property type="nucleotide sequence ID" value="NZ_JH992936.1"/>
</dbReference>
<sequence length="136" mass="15881">MAWNDYNGLVFKGKELLEGGCNQYPWHVHLELDGLSIKILKDCHPIFGVKGKEIKNIKELNPKRTTYGGTPCERIMVNGYSVWYYKIKDHRGYDEVNVHVYNNNNGWHCHSGMGVLTIKEQREKEEELMKILEEID</sequence>
<dbReference type="HOGENOM" id="CLU_1874558_0_0_9"/>
<evidence type="ECO:0000313" key="1">
    <source>
        <dbReference type="EMBL" id="EKU78743.1"/>
    </source>
</evidence>
<proteinExistence type="predicted"/>
<dbReference type="STRING" id="883156.HMPREF9282_00540"/>
<dbReference type="EMBL" id="AHAF01000003">
    <property type="protein sequence ID" value="EKU78743.1"/>
    <property type="molecule type" value="Genomic_DNA"/>
</dbReference>
<gene>
    <name evidence="1" type="ORF">HMPREF9282_00540</name>
</gene>
<name>K9D348_9FIRM</name>
<evidence type="ECO:0000313" key="2">
    <source>
        <dbReference type="Proteomes" id="UP000009891"/>
    </source>
</evidence>
<dbReference type="AlphaFoldDB" id="K9D348"/>